<evidence type="ECO:0000256" key="3">
    <source>
        <dbReference type="ARBA" id="ARBA00022692"/>
    </source>
</evidence>
<dbReference type="PANTHER" id="PTHR30619:SF1">
    <property type="entry name" value="RECOMBINATION PROTEIN 2"/>
    <property type="match status" value="1"/>
</dbReference>
<keyword evidence="2" id="KW-1003">Cell membrane</keyword>
<evidence type="ECO:0000259" key="8">
    <source>
        <dbReference type="Pfam" id="PF13567"/>
    </source>
</evidence>
<evidence type="ECO:0000256" key="4">
    <source>
        <dbReference type="ARBA" id="ARBA00022989"/>
    </source>
</evidence>
<sequence>MKFSEYPFLRYVIFYALGVIGYPFFVDLPVMAYVGGALCFLMLGYLLILLINAFKRSYRFKVLLPFLSYIMLFLSGILVCGQKVATNKLEHLSNFKEVDAYVAVVSEYDQQKANSIGNRLMVYFVKNKGEWKAASGEVLVYHRLEEPLTPGQILMLQGAPQRIEAPMNPKEFNYQKFMANKQVYHRQFIGKEVTRLGDSQENGLQQNVLSLRKSITSAIDQEIKDDRARQVAQALLVGQKSQLEEQVSEAYVTAGAMHILAVSGLHVGMIYGVFFLFFKPSNLKRLSKILLLTAVILLVWLYALLTGMSPSVLRAATMFTLISLSQMRSSSPSIFNSLALSAMILMAFNPFIIFEVGFQLSYAAMVGILLLQPLLVSFWLPKNRLVFYAWEITTVSIAAQLATFPLSVYYFHVFPNYFLLSNLVAIPGAFLVMSVGLPFMVLSTLDVFLQPFSYLLEHLLKGLNYLIFLFQDLPMAQSERIFLDFGRILLIWGILACAYLLLSQRKKQYAYWVSLLMALLVVWPWLGYKSKKQEVYVYALKNEDFVVDFYADKSLYSYQSLESIEDINYHVSPLREAMQPLTEFQLMGLKTEGADMVLLPNGGKIMRVDGKLKVAGVGVKSMAAFEKGEWIEREFTDSLLLNQFAYRLILK</sequence>
<dbReference type="Pfam" id="PF13567">
    <property type="entry name" value="DUF4131"/>
    <property type="match status" value="1"/>
</dbReference>
<proteinExistence type="predicted"/>
<evidence type="ECO:0000256" key="2">
    <source>
        <dbReference type="ARBA" id="ARBA00022475"/>
    </source>
</evidence>
<feature type="transmembrane region" description="Helical" evidence="6">
    <location>
        <begin position="360"/>
        <end position="380"/>
    </location>
</feature>
<evidence type="ECO:0000256" key="6">
    <source>
        <dbReference type="SAM" id="Phobius"/>
    </source>
</evidence>
<feature type="domain" description="DUF4131" evidence="8">
    <location>
        <begin position="37"/>
        <end position="190"/>
    </location>
</feature>
<feature type="transmembrane region" description="Helical" evidence="6">
    <location>
        <begin position="509"/>
        <end position="526"/>
    </location>
</feature>
<feature type="transmembrane region" description="Helical" evidence="6">
    <location>
        <begin position="62"/>
        <end position="79"/>
    </location>
</feature>
<dbReference type="Proteomes" id="UP000647133">
    <property type="component" value="Unassembled WGS sequence"/>
</dbReference>
<feature type="transmembrane region" description="Helical" evidence="6">
    <location>
        <begin position="387"/>
        <end position="411"/>
    </location>
</feature>
<organism evidence="9 10">
    <name type="scientific">Echinicola arenosa</name>
    <dbReference type="NCBI Taxonomy" id="2774144"/>
    <lineage>
        <taxon>Bacteria</taxon>
        <taxon>Pseudomonadati</taxon>
        <taxon>Bacteroidota</taxon>
        <taxon>Cytophagia</taxon>
        <taxon>Cytophagales</taxon>
        <taxon>Cyclobacteriaceae</taxon>
        <taxon>Echinicola</taxon>
    </lineage>
</organism>
<dbReference type="InterPro" id="IPR004477">
    <property type="entry name" value="ComEC_N"/>
</dbReference>
<dbReference type="InterPro" id="IPR052159">
    <property type="entry name" value="Competence_DNA_uptake"/>
</dbReference>
<evidence type="ECO:0000313" key="10">
    <source>
        <dbReference type="Proteomes" id="UP000647133"/>
    </source>
</evidence>
<accession>A0ABR9AN91</accession>
<feature type="transmembrane region" description="Helical" evidence="6">
    <location>
        <begin position="485"/>
        <end position="502"/>
    </location>
</feature>
<dbReference type="RefSeq" id="WP_192011070.1">
    <property type="nucleotide sequence ID" value="NZ_JACYTQ010000006.1"/>
</dbReference>
<dbReference type="Pfam" id="PF03772">
    <property type="entry name" value="Competence"/>
    <property type="match status" value="1"/>
</dbReference>
<keyword evidence="3 6" id="KW-0812">Transmembrane</keyword>
<feature type="transmembrane region" description="Helical" evidence="6">
    <location>
        <begin position="417"/>
        <end position="442"/>
    </location>
</feature>
<evidence type="ECO:0000313" key="9">
    <source>
        <dbReference type="EMBL" id="MBD8490180.1"/>
    </source>
</evidence>
<feature type="transmembrane region" description="Helical" evidence="6">
    <location>
        <begin position="334"/>
        <end position="354"/>
    </location>
</feature>
<feature type="transmembrane region" description="Helical" evidence="6">
    <location>
        <begin position="250"/>
        <end position="277"/>
    </location>
</feature>
<name>A0ABR9AN91_9BACT</name>
<keyword evidence="10" id="KW-1185">Reference proteome</keyword>
<feature type="transmembrane region" description="Helical" evidence="6">
    <location>
        <begin position="289"/>
        <end position="305"/>
    </location>
</feature>
<dbReference type="NCBIfam" id="TIGR00360">
    <property type="entry name" value="ComEC_N-term"/>
    <property type="match status" value="1"/>
</dbReference>
<dbReference type="PANTHER" id="PTHR30619">
    <property type="entry name" value="DNA INTERNALIZATION/COMPETENCE PROTEIN COMEC/REC2"/>
    <property type="match status" value="1"/>
</dbReference>
<comment type="subcellular location">
    <subcellularLocation>
        <location evidence="1">Cell membrane</location>
        <topology evidence="1">Multi-pass membrane protein</topology>
    </subcellularLocation>
</comment>
<dbReference type="InterPro" id="IPR025405">
    <property type="entry name" value="DUF4131"/>
</dbReference>
<feature type="transmembrane region" description="Helical" evidence="6">
    <location>
        <begin position="7"/>
        <end position="25"/>
    </location>
</feature>
<feature type="transmembrane region" description="Helical" evidence="6">
    <location>
        <begin position="31"/>
        <end position="50"/>
    </location>
</feature>
<reference evidence="9 10" key="1">
    <citation type="submission" date="2020-09" db="EMBL/GenBank/DDBJ databases">
        <title>Echinicola sp. CAU 1574 isolated from sand of Sido Beach.</title>
        <authorList>
            <person name="Kim W."/>
        </authorList>
    </citation>
    <scope>NUCLEOTIDE SEQUENCE [LARGE SCALE GENOMIC DNA]</scope>
    <source>
        <strain evidence="9 10">CAU 1574</strain>
    </source>
</reference>
<comment type="caution">
    <text evidence="9">The sequence shown here is derived from an EMBL/GenBank/DDBJ whole genome shotgun (WGS) entry which is preliminary data.</text>
</comment>
<gene>
    <name evidence="9" type="ORF">IFO69_15605</name>
</gene>
<feature type="domain" description="ComEC/Rec2-related protein" evidence="7">
    <location>
        <begin position="235"/>
        <end position="503"/>
    </location>
</feature>
<evidence type="ECO:0000256" key="1">
    <source>
        <dbReference type="ARBA" id="ARBA00004651"/>
    </source>
</evidence>
<protein>
    <submittedName>
        <fullName evidence="9">ComEC family competence protein</fullName>
    </submittedName>
</protein>
<keyword evidence="5 6" id="KW-0472">Membrane</keyword>
<keyword evidence="4 6" id="KW-1133">Transmembrane helix</keyword>
<dbReference type="EMBL" id="JACYTQ010000006">
    <property type="protein sequence ID" value="MBD8490180.1"/>
    <property type="molecule type" value="Genomic_DNA"/>
</dbReference>
<evidence type="ECO:0000259" key="7">
    <source>
        <dbReference type="Pfam" id="PF03772"/>
    </source>
</evidence>
<evidence type="ECO:0000256" key="5">
    <source>
        <dbReference type="ARBA" id="ARBA00023136"/>
    </source>
</evidence>